<sequence length="395" mass="43658">MFPSIDVFPSSAMLPGLGGSLYQSKYTKSTRRPSPPVNQNPQLSSAPRSFSGANQVRIGDRRPRVPFARKEETPRAVFFCDAQEEVEESSSSGRDTIQAPQSSSHELLTKIEEKETRIRHLETEFALAQDRIHYLESRNNMAWNRVEAMEKAVREFESTLLTPTCCVPCALERVKGQCDDLLRFRGGEGDCLLCLESGGGEPRDESGSMVPTVEAEATKPAALLPSLESSLDSGSRRIHEPQEPIYPMASPSYRFPPPASEPTSEDIFLPASSSYTFPEPSTELSSEDRLESAHTPPTSSVSMPLPPLELPIPEEISHPEISWVLLDSTDGADMMLLNYGQQVGHGWRRSGIRSSSFPEGQLGQRTGIRKRDQEEEAARDDVGLDHVGKRARTVC</sequence>
<dbReference type="InParanoid" id="F4S2T8"/>
<evidence type="ECO:0000313" key="2">
    <source>
        <dbReference type="EMBL" id="EGG01071.1"/>
    </source>
</evidence>
<dbReference type="EMBL" id="GL883141">
    <property type="protein sequence ID" value="EGG01071.1"/>
    <property type="molecule type" value="Genomic_DNA"/>
</dbReference>
<dbReference type="GeneID" id="18924354"/>
<protein>
    <submittedName>
        <fullName evidence="2">Uncharacterized protein</fullName>
    </submittedName>
</protein>
<dbReference type="RefSeq" id="XP_007415671.1">
    <property type="nucleotide sequence ID" value="XM_007415609.1"/>
</dbReference>
<dbReference type="Proteomes" id="UP000001072">
    <property type="component" value="Unassembled WGS sequence"/>
</dbReference>
<dbReference type="VEuPathDB" id="FungiDB:MELLADRAFT_111336"/>
<gene>
    <name evidence="2" type="ORF">MELLADRAFT_111336</name>
</gene>
<name>F4S2T8_MELLP</name>
<dbReference type="KEGG" id="mlr:MELLADRAFT_111336"/>
<feature type="compositionally biased region" description="Polar residues" evidence="1">
    <location>
        <begin position="89"/>
        <end position="106"/>
    </location>
</feature>
<feature type="region of interest" description="Disordered" evidence="1">
    <location>
        <begin position="353"/>
        <end position="395"/>
    </location>
</feature>
<feature type="compositionally biased region" description="Basic and acidic residues" evidence="1">
    <location>
        <begin position="379"/>
        <end position="388"/>
    </location>
</feature>
<proteinExistence type="predicted"/>
<feature type="compositionally biased region" description="Basic and acidic residues" evidence="1">
    <location>
        <begin position="58"/>
        <end position="67"/>
    </location>
</feature>
<reference evidence="3" key="1">
    <citation type="journal article" date="2011" name="Proc. Natl. Acad. Sci. U.S.A.">
        <title>Obligate biotrophy features unraveled by the genomic analysis of rust fungi.</title>
        <authorList>
            <person name="Duplessis S."/>
            <person name="Cuomo C.A."/>
            <person name="Lin Y.-C."/>
            <person name="Aerts A."/>
            <person name="Tisserant E."/>
            <person name="Veneault-Fourrey C."/>
            <person name="Joly D.L."/>
            <person name="Hacquard S."/>
            <person name="Amselem J."/>
            <person name="Cantarel B.L."/>
            <person name="Chiu R."/>
            <person name="Coutinho P.M."/>
            <person name="Feau N."/>
            <person name="Field M."/>
            <person name="Frey P."/>
            <person name="Gelhaye E."/>
            <person name="Goldberg J."/>
            <person name="Grabherr M.G."/>
            <person name="Kodira C.D."/>
            <person name="Kohler A."/>
            <person name="Kuees U."/>
            <person name="Lindquist E.A."/>
            <person name="Lucas S.M."/>
            <person name="Mago R."/>
            <person name="Mauceli E."/>
            <person name="Morin E."/>
            <person name="Murat C."/>
            <person name="Pangilinan J.L."/>
            <person name="Park R."/>
            <person name="Pearson M."/>
            <person name="Quesneville H."/>
            <person name="Rouhier N."/>
            <person name="Sakthikumar S."/>
            <person name="Salamov A.A."/>
            <person name="Schmutz J."/>
            <person name="Selles B."/>
            <person name="Shapiro H."/>
            <person name="Tanguay P."/>
            <person name="Tuskan G.A."/>
            <person name="Henrissat B."/>
            <person name="Van de Peer Y."/>
            <person name="Rouze P."/>
            <person name="Ellis J.G."/>
            <person name="Dodds P.N."/>
            <person name="Schein J.E."/>
            <person name="Zhong S."/>
            <person name="Hamelin R.C."/>
            <person name="Grigoriev I.V."/>
            <person name="Szabo L.J."/>
            <person name="Martin F."/>
        </authorList>
    </citation>
    <scope>NUCLEOTIDE SEQUENCE [LARGE SCALE GENOMIC DNA]</scope>
    <source>
        <strain evidence="3">98AG31 / pathotype 3-4-7</strain>
    </source>
</reference>
<evidence type="ECO:0000256" key="1">
    <source>
        <dbReference type="SAM" id="MobiDB-lite"/>
    </source>
</evidence>
<feature type="compositionally biased region" description="Polar residues" evidence="1">
    <location>
        <begin position="39"/>
        <end position="54"/>
    </location>
</feature>
<evidence type="ECO:0000313" key="3">
    <source>
        <dbReference type="Proteomes" id="UP000001072"/>
    </source>
</evidence>
<dbReference type="AlphaFoldDB" id="F4S2T8"/>
<feature type="region of interest" description="Disordered" evidence="1">
    <location>
        <begin position="87"/>
        <end position="107"/>
    </location>
</feature>
<accession>F4S2T8</accession>
<keyword evidence="3" id="KW-1185">Reference proteome</keyword>
<feature type="region of interest" description="Disordered" evidence="1">
    <location>
        <begin position="24"/>
        <end position="67"/>
    </location>
</feature>
<organism evidence="3">
    <name type="scientific">Melampsora larici-populina (strain 98AG31 / pathotype 3-4-7)</name>
    <name type="common">Poplar leaf rust fungus</name>
    <dbReference type="NCBI Taxonomy" id="747676"/>
    <lineage>
        <taxon>Eukaryota</taxon>
        <taxon>Fungi</taxon>
        <taxon>Dikarya</taxon>
        <taxon>Basidiomycota</taxon>
        <taxon>Pucciniomycotina</taxon>
        <taxon>Pucciniomycetes</taxon>
        <taxon>Pucciniales</taxon>
        <taxon>Melampsoraceae</taxon>
        <taxon>Melampsora</taxon>
    </lineage>
</organism>
<dbReference type="HOGENOM" id="CLU_698461_0_0_1"/>
<feature type="region of interest" description="Disordered" evidence="1">
    <location>
        <begin position="243"/>
        <end position="306"/>
    </location>
</feature>